<evidence type="ECO:0000313" key="2">
    <source>
        <dbReference type="Proteomes" id="UP000299102"/>
    </source>
</evidence>
<accession>A0A4C1ZIW5</accession>
<dbReference type="EMBL" id="BGZK01001798">
    <property type="protein sequence ID" value="GBP86485.1"/>
    <property type="molecule type" value="Genomic_DNA"/>
</dbReference>
<proteinExistence type="predicted"/>
<name>A0A4C1ZIW5_EUMVA</name>
<organism evidence="1 2">
    <name type="scientific">Eumeta variegata</name>
    <name type="common">Bagworm moth</name>
    <name type="synonym">Eumeta japonica</name>
    <dbReference type="NCBI Taxonomy" id="151549"/>
    <lineage>
        <taxon>Eukaryota</taxon>
        <taxon>Metazoa</taxon>
        <taxon>Ecdysozoa</taxon>
        <taxon>Arthropoda</taxon>
        <taxon>Hexapoda</taxon>
        <taxon>Insecta</taxon>
        <taxon>Pterygota</taxon>
        <taxon>Neoptera</taxon>
        <taxon>Endopterygota</taxon>
        <taxon>Lepidoptera</taxon>
        <taxon>Glossata</taxon>
        <taxon>Ditrysia</taxon>
        <taxon>Tineoidea</taxon>
        <taxon>Psychidae</taxon>
        <taxon>Oiketicinae</taxon>
        <taxon>Eumeta</taxon>
    </lineage>
</organism>
<sequence length="138" mass="15376">MGREVGGLGGCVVVHCAIVTDSSLRLCMGTANAVGFRDVFDDSWVTPDREQDFLPQDFDLPPSSIVIEAENECISETVTLAQRDEKLSVRYWPFRKELDADGGRSGLIEWQHFGFMRGCSTIDADVELVQQIFGAWED</sequence>
<dbReference type="Proteomes" id="UP000299102">
    <property type="component" value="Unassembled WGS sequence"/>
</dbReference>
<keyword evidence="2" id="KW-1185">Reference proteome</keyword>
<comment type="caution">
    <text evidence="1">The sequence shown here is derived from an EMBL/GenBank/DDBJ whole genome shotgun (WGS) entry which is preliminary data.</text>
</comment>
<reference evidence="1 2" key="1">
    <citation type="journal article" date="2019" name="Commun. Biol.">
        <title>The bagworm genome reveals a unique fibroin gene that provides high tensile strength.</title>
        <authorList>
            <person name="Kono N."/>
            <person name="Nakamura H."/>
            <person name="Ohtoshi R."/>
            <person name="Tomita M."/>
            <person name="Numata K."/>
            <person name="Arakawa K."/>
        </authorList>
    </citation>
    <scope>NUCLEOTIDE SEQUENCE [LARGE SCALE GENOMIC DNA]</scope>
</reference>
<dbReference type="OrthoDB" id="414730at2759"/>
<gene>
    <name evidence="1" type="ORF">EVAR_53837_1</name>
</gene>
<protein>
    <submittedName>
        <fullName evidence="1">Uncharacterized protein</fullName>
    </submittedName>
</protein>
<dbReference type="AlphaFoldDB" id="A0A4C1ZIW5"/>
<evidence type="ECO:0000313" key="1">
    <source>
        <dbReference type="EMBL" id="GBP86485.1"/>
    </source>
</evidence>